<keyword evidence="9 10" id="KW-0961">Cell wall biogenesis/degradation</keyword>
<evidence type="ECO:0000256" key="2">
    <source>
        <dbReference type="ARBA" id="ARBA00010871"/>
    </source>
</evidence>
<dbReference type="SUPFAM" id="SSF56059">
    <property type="entry name" value="Glutathione synthetase ATP-binding domain-like"/>
    <property type="match status" value="1"/>
</dbReference>
<dbReference type="PROSITE" id="PS00844">
    <property type="entry name" value="DALA_DALA_LIGASE_2"/>
    <property type="match status" value="1"/>
</dbReference>
<dbReference type="InterPro" id="IPR011127">
    <property type="entry name" value="Dala_Dala_lig_N"/>
</dbReference>
<gene>
    <name evidence="10" type="primary">ddl</name>
    <name evidence="13" type="ORF">ACFFPI_04235</name>
</gene>
<comment type="pathway">
    <text evidence="10">Cell wall biogenesis; peptidoglycan biosynthesis.</text>
</comment>
<comment type="subcellular location">
    <subcellularLocation>
        <location evidence="1 10">Cytoplasm</location>
    </subcellularLocation>
</comment>
<name>A0ABV5UM74_9MICC</name>
<comment type="similarity">
    <text evidence="2 10">Belongs to the D-alanine--D-alanine ligase family.</text>
</comment>
<evidence type="ECO:0000256" key="10">
    <source>
        <dbReference type="HAMAP-Rule" id="MF_00047"/>
    </source>
</evidence>
<dbReference type="RefSeq" id="WP_345034099.1">
    <property type="nucleotide sequence ID" value="NZ_BAABED010000001.1"/>
</dbReference>
<dbReference type="Proteomes" id="UP001589536">
    <property type="component" value="Unassembled WGS sequence"/>
</dbReference>
<dbReference type="InterPro" id="IPR000291">
    <property type="entry name" value="D-Ala_lig_Van_CS"/>
</dbReference>
<evidence type="ECO:0000313" key="14">
    <source>
        <dbReference type="Proteomes" id="UP001589536"/>
    </source>
</evidence>
<protein>
    <recommendedName>
        <fullName evidence="10">D-alanine--D-alanine ligase</fullName>
        <ecNumber evidence="10">6.3.2.4</ecNumber>
    </recommendedName>
    <alternativeName>
        <fullName evidence="10">D-Ala-D-Ala ligase</fullName>
    </alternativeName>
    <alternativeName>
        <fullName evidence="10">D-alanylalanine synthetase</fullName>
    </alternativeName>
</protein>
<keyword evidence="6 11" id="KW-0067">ATP-binding</keyword>
<dbReference type="InterPro" id="IPR013815">
    <property type="entry name" value="ATP_grasp_subdomain_1"/>
</dbReference>
<comment type="caution">
    <text evidence="13">The sequence shown here is derived from an EMBL/GenBank/DDBJ whole genome shotgun (WGS) entry which is preliminary data.</text>
</comment>
<dbReference type="EMBL" id="JBHMBH010000009">
    <property type="protein sequence ID" value="MFB9713360.1"/>
    <property type="molecule type" value="Genomic_DNA"/>
</dbReference>
<dbReference type="EC" id="6.3.2.4" evidence="10"/>
<dbReference type="PANTHER" id="PTHR23132:SF23">
    <property type="entry name" value="D-ALANINE--D-ALANINE LIGASE B"/>
    <property type="match status" value="1"/>
</dbReference>
<dbReference type="PIRSF" id="PIRSF039102">
    <property type="entry name" value="Ddl/VanB"/>
    <property type="match status" value="1"/>
</dbReference>
<comment type="function">
    <text evidence="10">Cell wall formation.</text>
</comment>
<organism evidence="13 14">
    <name type="scientific">Arthrobacter methylotrophus</name>
    <dbReference type="NCBI Taxonomy" id="121291"/>
    <lineage>
        <taxon>Bacteria</taxon>
        <taxon>Bacillati</taxon>
        <taxon>Actinomycetota</taxon>
        <taxon>Actinomycetes</taxon>
        <taxon>Micrococcales</taxon>
        <taxon>Micrococcaceae</taxon>
        <taxon>Arthrobacter</taxon>
    </lineage>
</organism>
<feature type="domain" description="ATP-grasp" evidence="12">
    <location>
        <begin position="134"/>
        <end position="327"/>
    </location>
</feature>
<evidence type="ECO:0000256" key="9">
    <source>
        <dbReference type="ARBA" id="ARBA00023316"/>
    </source>
</evidence>
<evidence type="ECO:0000256" key="5">
    <source>
        <dbReference type="ARBA" id="ARBA00022741"/>
    </source>
</evidence>
<dbReference type="Pfam" id="PF07478">
    <property type="entry name" value="Dala_Dala_lig_C"/>
    <property type="match status" value="1"/>
</dbReference>
<dbReference type="Gene3D" id="3.40.50.20">
    <property type="match status" value="1"/>
</dbReference>
<evidence type="ECO:0000256" key="1">
    <source>
        <dbReference type="ARBA" id="ARBA00004496"/>
    </source>
</evidence>
<evidence type="ECO:0000256" key="4">
    <source>
        <dbReference type="ARBA" id="ARBA00022598"/>
    </source>
</evidence>
<reference evidence="13 14" key="1">
    <citation type="submission" date="2024-09" db="EMBL/GenBank/DDBJ databases">
        <authorList>
            <person name="Sun Q."/>
            <person name="Mori K."/>
        </authorList>
    </citation>
    <scope>NUCLEOTIDE SEQUENCE [LARGE SCALE GENOMIC DNA]</scope>
    <source>
        <strain evidence="13 14">JCM 13519</strain>
    </source>
</reference>
<comment type="catalytic activity">
    <reaction evidence="10">
        <text>2 D-alanine + ATP = D-alanyl-D-alanine + ADP + phosphate + H(+)</text>
        <dbReference type="Rhea" id="RHEA:11224"/>
        <dbReference type="ChEBI" id="CHEBI:15378"/>
        <dbReference type="ChEBI" id="CHEBI:30616"/>
        <dbReference type="ChEBI" id="CHEBI:43474"/>
        <dbReference type="ChEBI" id="CHEBI:57416"/>
        <dbReference type="ChEBI" id="CHEBI:57822"/>
        <dbReference type="ChEBI" id="CHEBI:456216"/>
        <dbReference type="EC" id="6.3.2.4"/>
    </reaction>
</comment>
<dbReference type="SUPFAM" id="SSF52440">
    <property type="entry name" value="PreATP-grasp domain"/>
    <property type="match status" value="1"/>
</dbReference>
<evidence type="ECO:0000256" key="3">
    <source>
        <dbReference type="ARBA" id="ARBA00022490"/>
    </source>
</evidence>
<evidence type="ECO:0000259" key="12">
    <source>
        <dbReference type="PROSITE" id="PS50975"/>
    </source>
</evidence>
<dbReference type="Gene3D" id="3.30.1490.20">
    <property type="entry name" value="ATP-grasp fold, A domain"/>
    <property type="match status" value="1"/>
</dbReference>
<evidence type="ECO:0000256" key="7">
    <source>
        <dbReference type="ARBA" id="ARBA00022960"/>
    </source>
</evidence>
<keyword evidence="7 10" id="KW-0133">Cell shape</keyword>
<keyword evidence="3 10" id="KW-0963">Cytoplasm</keyword>
<sequence>MTTVFVLGGGTSPEHVVSLASAATISTTLKAAGHDVRHWTIQPDGEWTSHSPAKDRVLPPPQAPSLQAARAAAGAAAFLAEAASAPAPAVVYPTLHGAPGEDGAVAGLCALAGLRLAASPLAASAAAMDKWITKQLAATADVATVPSVLLGPDHGPLAMVHPAVVKPVTAGSSHGVSLVRDEKEMSRALSEARALSSTVLVEPLVHGREIDVALFDDGTGHLVVLPPLEIHTEGLFDTSTKYDGTARFTVPAEIPTPISRELSGAAERVYRALGCWGIARMDFFVTDDGVILNEVNTAPGMSHHSQVPQMAAAGGWQLARLLNEVVSAARIPA</sequence>
<keyword evidence="4 10" id="KW-0436">Ligase</keyword>
<dbReference type="Gene3D" id="3.30.470.20">
    <property type="entry name" value="ATP-grasp fold, B domain"/>
    <property type="match status" value="1"/>
</dbReference>
<dbReference type="HAMAP" id="MF_00047">
    <property type="entry name" value="Dala_Dala_lig"/>
    <property type="match status" value="1"/>
</dbReference>
<accession>A0ABV5UM74</accession>
<dbReference type="PROSITE" id="PS00843">
    <property type="entry name" value="DALA_DALA_LIGASE_1"/>
    <property type="match status" value="1"/>
</dbReference>
<dbReference type="PANTHER" id="PTHR23132">
    <property type="entry name" value="D-ALANINE--D-ALANINE LIGASE"/>
    <property type="match status" value="1"/>
</dbReference>
<dbReference type="Pfam" id="PF01820">
    <property type="entry name" value="Dala_Dala_lig_N"/>
    <property type="match status" value="1"/>
</dbReference>
<dbReference type="InterPro" id="IPR011761">
    <property type="entry name" value="ATP-grasp"/>
</dbReference>
<proteinExistence type="inferred from homology"/>
<dbReference type="InterPro" id="IPR005905">
    <property type="entry name" value="D_ala_D_ala"/>
</dbReference>
<keyword evidence="14" id="KW-1185">Reference proteome</keyword>
<evidence type="ECO:0000313" key="13">
    <source>
        <dbReference type="EMBL" id="MFB9713360.1"/>
    </source>
</evidence>
<evidence type="ECO:0000256" key="11">
    <source>
        <dbReference type="PROSITE-ProRule" id="PRU00409"/>
    </source>
</evidence>
<dbReference type="PROSITE" id="PS50975">
    <property type="entry name" value="ATP_GRASP"/>
    <property type="match status" value="1"/>
</dbReference>
<dbReference type="InterPro" id="IPR016185">
    <property type="entry name" value="PreATP-grasp_dom_sf"/>
</dbReference>
<evidence type="ECO:0000256" key="6">
    <source>
        <dbReference type="ARBA" id="ARBA00022840"/>
    </source>
</evidence>
<keyword evidence="5 11" id="KW-0547">Nucleotide-binding</keyword>
<keyword evidence="8 10" id="KW-0573">Peptidoglycan synthesis</keyword>
<dbReference type="InterPro" id="IPR011095">
    <property type="entry name" value="Dala_Dala_lig_C"/>
</dbReference>
<evidence type="ECO:0000256" key="8">
    <source>
        <dbReference type="ARBA" id="ARBA00022984"/>
    </source>
</evidence>